<evidence type="ECO:0000259" key="2">
    <source>
        <dbReference type="Pfam" id="PF13568"/>
    </source>
</evidence>
<dbReference type="InterPro" id="IPR025665">
    <property type="entry name" value="Beta-barrel_OMP_2"/>
</dbReference>
<dbReference type="SUPFAM" id="SSF48452">
    <property type="entry name" value="TPR-like"/>
    <property type="match status" value="1"/>
</dbReference>
<evidence type="ECO:0000256" key="1">
    <source>
        <dbReference type="PROSITE-ProRule" id="PRU00339"/>
    </source>
</evidence>
<keyword evidence="1" id="KW-0802">TPR repeat</keyword>
<protein>
    <recommendedName>
        <fullName evidence="2">Outer membrane protein beta-barrel domain-containing protein</fullName>
    </recommendedName>
</protein>
<evidence type="ECO:0000313" key="3">
    <source>
        <dbReference type="EMBL" id="EAY24051.1"/>
    </source>
</evidence>
<name>A1ZZY5_MICM2</name>
<gene>
    <name evidence="3" type="ORF">M23134_02455</name>
</gene>
<dbReference type="EMBL" id="AAWS01000085">
    <property type="protein sequence ID" value="EAY24051.1"/>
    <property type="molecule type" value="Genomic_DNA"/>
</dbReference>
<accession>A1ZZY5</accession>
<sequence length="388" mass="44155">MTMNYLIYHICKNAKRIVNHYAPPMPNHRLLTQFSWLPFCLVLGLFSVASAAEKDCAETLKKAQAAYEEGRINEVPDILDDCLDVFEDKKARKGNFDRNQKMEAYYLLSLTYLYLNEEESAEKILLKLLRLEPEYRLKNNAPSEFKKLYGNFRVRPVLAFGGKVGGNIMRFNVTKTFGVDDPHSFNETYTSKLGFQVGGAVELPLTKKLGVFMEAYYSGRTYTLNNQLFGYASTNYEESQTWIEIPLGVRYNLGDKYNFSSHLKPYVFGGISTGVLLAASAVVVRRDKVSVDVQREVTGTSIPVAPMRNRLNISALLGAGVELKRGRGYLVFDVRYYMGLSNAVNAAQRYSVNELLFKYGHIDNDFTTNNITFSLGYMYPIYKPKKIR</sequence>
<dbReference type="Pfam" id="PF13568">
    <property type="entry name" value="OMP_b-brl_2"/>
    <property type="match status" value="1"/>
</dbReference>
<dbReference type="eggNOG" id="COG3047">
    <property type="taxonomic scope" value="Bacteria"/>
</dbReference>
<reference evidence="3 4" key="1">
    <citation type="submission" date="2007-01" db="EMBL/GenBank/DDBJ databases">
        <authorList>
            <person name="Haygood M."/>
            <person name="Podell S."/>
            <person name="Anderson C."/>
            <person name="Hopkinson B."/>
            <person name="Roe K."/>
            <person name="Barbeau K."/>
            <person name="Gaasterland T."/>
            <person name="Ferriera S."/>
            <person name="Johnson J."/>
            <person name="Kravitz S."/>
            <person name="Beeson K."/>
            <person name="Sutton G."/>
            <person name="Rogers Y.-H."/>
            <person name="Friedman R."/>
            <person name="Frazier M."/>
            <person name="Venter J.C."/>
        </authorList>
    </citation>
    <scope>NUCLEOTIDE SEQUENCE [LARGE SCALE GENOMIC DNA]</scope>
    <source>
        <strain evidence="3 4">ATCC 23134</strain>
    </source>
</reference>
<comment type="caution">
    <text evidence="3">The sequence shown here is derived from an EMBL/GenBank/DDBJ whole genome shotgun (WGS) entry which is preliminary data.</text>
</comment>
<feature type="domain" description="Outer membrane protein beta-barrel" evidence="2">
    <location>
        <begin position="158"/>
        <end position="343"/>
    </location>
</feature>
<dbReference type="Proteomes" id="UP000004095">
    <property type="component" value="Unassembled WGS sequence"/>
</dbReference>
<dbReference type="InterPro" id="IPR011990">
    <property type="entry name" value="TPR-like_helical_dom_sf"/>
</dbReference>
<dbReference type="AlphaFoldDB" id="A1ZZY5"/>
<proteinExistence type="predicted"/>
<keyword evidence="4" id="KW-1185">Reference proteome</keyword>
<dbReference type="InterPro" id="IPR019734">
    <property type="entry name" value="TPR_rpt"/>
</dbReference>
<organism evidence="3 4">
    <name type="scientific">Microscilla marina ATCC 23134</name>
    <dbReference type="NCBI Taxonomy" id="313606"/>
    <lineage>
        <taxon>Bacteria</taxon>
        <taxon>Pseudomonadati</taxon>
        <taxon>Bacteroidota</taxon>
        <taxon>Cytophagia</taxon>
        <taxon>Cytophagales</taxon>
        <taxon>Microscillaceae</taxon>
        <taxon>Microscilla</taxon>
    </lineage>
</organism>
<evidence type="ECO:0000313" key="4">
    <source>
        <dbReference type="Proteomes" id="UP000004095"/>
    </source>
</evidence>
<dbReference type="PROSITE" id="PS50005">
    <property type="entry name" value="TPR"/>
    <property type="match status" value="1"/>
</dbReference>
<feature type="repeat" description="TPR" evidence="1">
    <location>
        <begin position="102"/>
        <end position="135"/>
    </location>
</feature>